<protein>
    <recommendedName>
        <fullName evidence="4">Pentatricopeptide repeat-containing protein</fullName>
    </recommendedName>
</protein>
<dbReference type="OrthoDB" id="185373at2759"/>
<evidence type="ECO:0000313" key="3">
    <source>
        <dbReference type="Proteomes" id="UP000297245"/>
    </source>
</evidence>
<sequence length="562" mass="63512">MILFVSSTFSSKRFANLPQTIFRRTFSTSQLRRNPHLPPTPGTPSGTTSNGAPIKSLLNSIEKILQFAPVTKAESFIHRRLSDERFAVPNRHVLFEKIISLLIHHRHFEEAGRIYERLSNEGYVSTLKTDAQMLTIGLVLSPDKYREIIPSLQIIFAASQEFTEGDFILLLGVFQDLDASPGLMIRVIQEFLSSRGEGFIPCQRLVNILVGMMVKEGLVQEAFEFTADYDNISDSHDATRSHPYASIISSLDTFSPLSEKSINDVLAQIRSREIESDASVFNALISIQVRKKDVDKAFQVYGALMENAKEGLISPDRYTFGNLFKMIGRLSDSSPLPVLPRQLFRNMLSQVFSRQSNLQDIRRGVIDGYHLLMVHALRAFLSRHDYAGAYYITKILSKVGLPITGDIYYTAVKHVAGRVLQSIHNAQKTGGSPWIHRLLGRSRSDFRTMKEFRQHKAIMLEMLKQSRLPGVLLDVGTIPSRSHRQYVMPTLSTMKKQFAIAPRAEFDVIPLQRILRRALLAQIEQERDIMFGISQEARRATGELIAAAENEMTPEDAELGKF</sequence>
<evidence type="ECO:0000313" key="2">
    <source>
        <dbReference type="EMBL" id="THU84904.1"/>
    </source>
</evidence>
<accession>A0A4S8L881</accession>
<name>A0A4S8L881_DENBC</name>
<dbReference type="Gene3D" id="1.25.40.10">
    <property type="entry name" value="Tetratricopeptide repeat domain"/>
    <property type="match status" value="1"/>
</dbReference>
<dbReference type="InterPro" id="IPR011990">
    <property type="entry name" value="TPR-like_helical_dom_sf"/>
</dbReference>
<gene>
    <name evidence="2" type="ORF">K435DRAFT_869795</name>
</gene>
<dbReference type="Proteomes" id="UP000297245">
    <property type="component" value="Unassembled WGS sequence"/>
</dbReference>
<evidence type="ECO:0000256" key="1">
    <source>
        <dbReference type="SAM" id="MobiDB-lite"/>
    </source>
</evidence>
<dbReference type="AlphaFoldDB" id="A0A4S8L881"/>
<reference evidence="2 3" key="1">
    <citation type="journal article" date="2019" name="Nat. Ecol. Evol.">
        <title>Megaphylogeny resolves global patterns of mushroom evolution.</title>
        <authorList>
            <person name="Varga T."/>
            <person name="Krizsan K."/>
            <person name="Foldi C."/>
            <person name="Dima B."/>
            <person name="Sanchez-Garcia M."/>
            <person name="Sanchez-Ramirez S."/>
            <person name="Szollosi G.J."/>
            <person name="Szarkandi J.G."/>
            <person name="Papp V."/>
            <person name="Albert L."/>
            <person name="Andreopoulos W."/>
            <person name="Angelini C."/>
            <person name="Antonin V."/>
            <person name="Barry K.W."/>
            <person name="Bougher N.L."/>
            <person name="Buchanan P."/>
            <person name="Buyck B."/>
            <person name="Bense V."/>
            <person name="Catcheside P."/>
            <person name="Chovatia M."/>
            <person name="Cooper J."/>
            <person name="Damon W."/>
            <person name="Desjardin D."/>
            <person name="Finy P."/>
            <person name="Geml J."/>
            <person name="Haridas S."/>
            <person name="Hughes K."/>
            <person name="Justo A."/>
            <person name="Karasinski D."/>
            <person name="Kautmanova I."/>
            <person name="Kiss B."/>
            <person name="Kocsube S."/>
            <person name="Kotiranta H."/>
            <person name="LaButti K.M."/>
            <person name="Lechner B.E."/>
            <person name="Liimatainen K."/>
            <person name="Lipzen A."/>
            <person name="Lukacs Z."/>
            <person name="Mihaltcheva S."/>
            <person name="Morgado L.N."/>
            <person name="Niskanen T."/>
            <person name="Noordeloos M.E."/>
            <person name="Ohm R.A."/>
            <person name="Ortiz-Santana B."/>
            <person name="Ovrebo C."/>
            <person name="Racz N."/>
            <person name="Riley R."/>
            <person name="Savchenko A."/>
            <person name="Shiryaev A."/>
            <person name="Soop K."/>
            <person name="Spirin V."/>
            <person name="Szebenyi C."/>
            <person name="Tomsovsky M."/>
            <person name="Tulloss R.E."/>
            <person name="Uehling J."/>
            <person name="Grigoriev I.V."/>
            <person name="Vagvolgyi C."/>
            <person name="Papp T."/>
            <person name="Martin F.M."/>
            <person name="Miettinen O."/>
            <person name="Hibbett D.S."/>
            <person name="Nagy L.G."/>
        </authorList>
    </citation>
    <scope>NUCLEOTIDE SEQUENCE [LARGE SCALE GENOMIC DNA]</scope>
    <source>
        <strain evidence="2 3">CBS 962.96</strain>
    </source>
</reference>
<proteinExistence type="predicted"/>
<organism evidence="2 3">
    <name type="scientific">Dendrothele bispora (strain CBS 962.96)</name>
    <dbReference type="NCBI Taxonomy" id="1314807"/>
    <lineage>
        <taxon>Eukaryota</taxon>
        <taxon>Fungi</taxon>
        <taxon>Dikarya</taxon>
        <taxon>Basidiomycota</taxon>
        <taxon>Agaricomycotina</taxon>
        <taxon>Agaricomycetes</taxon>
        <taxon>Agaricomycetidae</taxon>
        <taxon>Agaricales</taxon>
        <taxon>Agaricales incertae sedis</taxon>
        <taxon>Dendrothele</taxon>
    </lineage>
</organism>
<keyword evidence="3" id="KW-1185">Reference proteome</keyword>
<feature type="region of interest" description="Disordered" evidence="1">
    <location>
        <begin position="28"/>
        <end position="52"/>
    </location>
</feature>
<evidence type="ECO:0008006" key="4">
    <source>
        <dbReference type="Google" id="ProtNLM"/>
    </source>
</evidence>
<dbReference type="EMBL" id="ML179574">
    <property type="protein sequence ID" value="THU84904.1"/>
    <property type="molecule type" value="Genomic_DNA"/>
</dbReference>